<dbReference type="EMBL" id="BGZK01000254">
    <property type="protein sequence ID" value="GBP32014.1"/>
    <property type="molecule type" value="Genomic_DNA"/>
</dbReference>
<dbReference type="AlphaFoldDB" id="A0A4C1V1Q5"/>
<organism evidence="2 3">
    <name type="scientific">Eumeta variegata</name>
    <name type="common">Bagworm moth</name>
    <name type="synonym">Eumeta japonica</name>
    <dbReference type="NCBI Taxonomy" id="151549"/>
    <lineage>
        <taxon>Eukaryota</taxon>
        <taxon>Metazoa</taxon>
        <taxon>Ecdysozoa</taxon>
        <taxon>Arthropoda</taxon>
        <taxon>Hexapoda</taxon>
        <taxon>Insecta</taxon>
        <taxon>Pterygota</taxon>
        <taxon>Neoptera</taxon>
        <taxon>Endopterygota</taxon>
        <taxon>Lepidoptera</taxon>
        <taxon>Glossata</taxon>
        <taxon>Ditrysia</taxon>
        <taxon>Tineoidea</taxon>
        <taxon>Psychidae</taxon>
        <taxon>Oiketicinae</taxon>
        <taxon>Eumeta</taxon>
    </lineage>
</organism>
<name>A0A4C1V1Q5_EUMVA</name>
<proteinExistence type="predicted"/>
<reference evidence="2 3" key="1">
    <citation type="journal article" date="2019" name="Commun. Biol.">
        <title>The bagworm genome reveals a unique fibroin gene that provides high tensile strength.</title>
        <authorList>
            <person name="Kono N."/>
            <person name="Nakamura H."/>
            <person name="Ohtoshi R."/>
            <person name="Tomita M."/>
            <person name="Numata K."/>
            <person name="Arakawa K."/>
        </authorList>
    </citation>
    <scope>NUCLEOTIDE SEQUENCE [LARGE SCALE GENOMIC DNA]</scope>
</reference>
<evidence type="ECO:0000313" key="2">
    <source>
        <dbReference type="EMBL" id="GBP32014.1"/>
    </source>
</evidence>
<comment type="caution">
    <text evidence="2">The sequence shown here is derived from an EMBL/GenBank/DDBJ whole genome shotgun (WGS) entry which is preliminary data.</text>
</comment>
<gene>
    <name evidence="2" type="ORF">EVAR_21047_1</name>
</gene>
<protein>
    <submittedName>
        <fullName evidence="2">Uncharacterized protein</fullName>
    </submittedName>
</protein>
<sequence>METFESITISLVTKRDRWAGRPTSSGYRREHPFPSPRDVNISTSFLEARNDSYPAAAIKRAPPSPPRFTTSAVNFQLVFCEMIYLCSSGVYKKSYAELGHVMENHGRLVTGRYGPESMCDRKSRPLP</sequence>
<evidence type="ECO:0000256" key="1">
    <source>
        <dbReference type="SAM" id="MobiDB-lite"/>
    </source>
</evidence>
<accession>A0A4C1V1Q5</accession>
<feature type="region of interest" description="Disordered" evidence="1">
    <location>
        <begin position="19"/>
        <end position="40"/>
    </location>
</feature>
<dbReference type="Proteomes" id="UP000299102">
    <property type="component" value="Unassembled WGS sequence"/>
</dbReference>
<evidence type="ECO:0000313" key="3">
    <source>
        <dbReference type="Proteomes" id="UP000299102"/>
    </source>
</evidence>
<keyword evidence="3" id="KW-1185">Reference proteome</keyword>